<name>A0A2M6WFA1_9BACT</name>
<evidence type="ECO:0000256" key="1">
    <source>
        <dbReference type="SAM" id="Phobius"/>
    </source>
</evidence>
<comment type="caution">
    <text evidence="2">The sequence shown here is derived from an EMBL/GenBank/DDBJ whole genome shotgun (WGS) entry which is preliminary data.</text>
</comment>
<accession>A0A2M6WFA1</accession>
<evidence type="ECO:0000313" key="2">
    <source>
        <dbReference type="EMBL" id="PIT91435.1"/>
    </source>
</evidence>
<organism evidence="2 3">
    <name type="scientific">Candidatus Kaiserbacteria bacterium CG10_big_fil_rev_8_21_14_0_10_49_17</name>
    <dbReference type="NCBI Taxonomy" id="1974609"/>
    <lineage>
        <taxon>Bacteria</taxon>
        <taxon>Candidatus Kaiseribacteriota</taxon>
    </lineage>
</organism>
<sequence>MPDLHILLVWVHIIGAVLGTGGATLAEIFSFTALKDGVVSADEKRMMHANYFMIRIGTLLVLLSGFALVAWWVFVEGNIWPLTSGKVWVKDIMVLAIVINAVLLTRRLIPFWLGSAISFTSWWGATILGAWRHAPISFTEALLGYIVAIFIVAGVLELLRLRFRKKYPR</sequence>
<gene>
    <name evidence="2" type="ORF">COU17_00385</name>
</gene>
<evidence type="ECO:0000313" key="3">
    <source>
        <dbReference type="Proteomes" id="UP000228809"/>
    </source>
</evidence>
<reference evidence="3" key="1">
    <citation type="submission" date="2017-09" db="EMBL/GenBank/DDBJ databases">
        <title>Depth-based differentiation of microbial function through sediment-hosted aquifers and enrichment of novel symbionts in the deep terrestrial subsurface.</title>
        <authorList>
            <person name="Probst A.J."/>
            <person name="Ladd B."/>
            <person name="Jarett J.K."/>
            <person name="Geller-Mcgrath D.E."/>
            <person name="Sieber C.M.K."/>
            <person name="Emerson J.B."/>
            <person name="Anantharaman K."/>
            <person name="Thomas B.C."/>
            <person name="Malmstrom R."/>
            <person name="Stieglmeier M."/>
            <person name="Klingl A."/>
            <person name="Woyke T."/>
            <person name="Ryan C.M."/>
            <person name="Banfield J.F."/>
        </authorList>
    </citation>
    <scope>NUCLEOTIDE SEQUENCE [LARGE SCALE GENOMIC DNA]</scope>
</reference>
<feature type="transmembrane region" description="Helical" evidence="1">
    <location>
        <begin position="111"/>
        <end position="130"/>
    </location>
</feature>
<proteinExistence type="predicted"/>
<keyword evidence="1" id="KW-1133">Transmembrane helix</keyword>
<evidence type="ECO:0008006" key="4">
    <source>
        <dbReference type="Google" id="ProtNLM"/>
    </source>
</evidence>
<feature type="transmembrane region" description="Helical" evidence="1">
    <location>
        <begin position="52"/>
        <end position="75"/>
    </location>
</feature>
<feature type="transmembrane region" description="Helical" evidence="1">
    <location>
        <begin position="142"/>
        <end position="159"/>
    </location>
</feature>
<feature type="transmembrane region" description="Helical" evidence="1">
    <location>
        <begin position="87"/>
        <end position="104"/>
    </location>
</feature>
<dbReference type="AlphaFoldDB" id="A0A2M6WFA1"/>
<keyword evidence="1" id="KW-0472">Membrane</keyword>
<dbReference type="Proteomes" id="UP000228809">
    <property type="component" value="Unassembled WGS sequence"/>
</dbReference>
<protein>
    <recommendedName>
        <fullName evidence="4">DUF2269 domain-containing protein</fullName>
    </recommendedName>
</protein>
<feature type="transmembrane region" description="Helical" evidence="1">
    <location>
        <begin position="6"/>
        <end position="31"/>
    </location>
</feature>
<dbReference type="EMBL" id="PFBJ01000003">
    <property type="protein sequence ID" value="PIT91435.1"/>
    <property type="molecule type" value="Genomic_DNA"/>
</dbReference>
<keyword evidence="1" id="KW-0812">Transmembrane</keyword>